<comment type="caution">
    <text evidence="1">The sequence shown here is derived from an EMBL/GenBank/DDBJ whole genome shotgun (WGS) entry which is preliminary data.</text>
</comment>
<accession>A0A401GAM9</accession>
<dbReference type="RefSeq" id="XP_027610128.1">
    <property type="nucleotide sequence ID" value="XM_027754327.1"/>
</dbReference>
<dbReference type="EMBL" id="BFAD01000002">
    <property type="protein sequence ID" value="GBE79215.1"/>
    <property type="molecule type" value="Genomic_DNA"/>
</dbReference>
<evidence type="ECO:0000313" key="1">
    <source>
        <dbReference type="EMBL" id="GBE79215.1"/>
    </source>
</evidence>
<dbReference type="InParanoid" id="A0A401GAM9"/>
<dbReference type="GeneID" id="38776132"/>
<evidence type="ECO:0000313" key="2">
    <source>
        <dbReference type="Proteomes" id="UP000287166"/>
    </source>
</evidence>
<name>A0A401GAM9_9APHY</name>
<dbReference type="Proteomes" id="UP000287166">
    <property type="component" value="Unassembled WGS sequence"/>
</dbReference>
<protein>
    <submittedName>
        <fullName evidence="1">Uncharacterized protein</fullName>
    </submittedName>
</protein>
<dbReference type="AlphaFoldDB" id="A0A401GAM9"/>
<gene>
    <name evidence="1" type="ORF">SCP_0204120</name>
</gene>
<reference evidence="1 2" key="1">
    <citation type="journal article" date="2018" name="Sci. Rep.">
        <title>Genome sequence of the cauliflower mushroom Sparassis crispa (Hanabiratake) and its association with beneficial usage.</title>
        <authorList>
            <person name="Kiyama R."/>
            <person name="Furutani Y."/>
            <person name="Kawaguchi K."/>
            <person name="Nakanishi T."/>
        </authorList>
    </citation>
    <scope>NUCLEOTIDE SEQUENCE [LARGE SCALE GENOMIC DNA]</scope>
</reference>
<proteinExistence type="predicted"/>
<organism evidence="1 2">
    <name type="scientific">Sparassis crispa</name>
    <dbReference type="NCBI Taxonomy" id="139825"/>
    <lineage>
        <taxon>Eukaryota</taxon>
        <taxon>Fungi</taxon>
        <taxon>Dikarya</taxon>
        <taxon>Basidiomycota</taxon>
        <taxon>Agaricomycotina</taxon>
        <taxon>Agaricomycetes</taxon>
        <taxon>Polyporales</taxon>
        <taxon>Sparassidaceae</taxon>
        <taxon>Sparassis</taxon>
    </lineage>
</organism>
<keyword evidence="2" id="KW-1185">Reference proteome</keyword>
<sequence>MDYRYPILADSKTLQRLCETARADLAMVDQFFSWRIPPGSEALQITERLYPCLLTQIRLRMESVRLDIIHMEEEYIPSWYRKHGDPQPRETGTNLVKSPIGRAAIDAIHHLRGSTILYTALRDAYGGYLPEEGKEMQYYYKVMKALFAIAERHLSHIPPGSEALGVVEMLSSGFLSEIEPRVELMRRTAKFLEEVATPLWLS</sequence>